<dbReference type="GO" id="GO:0036002">
    <property type="term" value="F:pre-mRNA binding"/>
    <property type="evidence" value="ECO:0007669"/>
    <property type="project" value="TreeGrafter"/>
</dbReference>
<dbReference type="Gene3D" id="3.30.70.330">
    <property type="match status" value="1"/>
</dbReference>
<dbReference type="PANTHER" id="PTHR14089">
    <property type="entry name" value="PRE-MRNA-SPLICING FACTOR RBM22"/>
    <property type="match status" value="1"/>
</dbReference>
<dbReference type="PANTHER" id="PTHR14089:SF2">
    <property type="entry name" value="PRE-MRNA-SPLICING FACTOR CWC2"/>
    <property type="match status" value="1"/>
</dbReference>
<dbReference type="Pfam" id="PF16131">
    <property type="entry name" value="Torus"/>
    <property type="match status" value="1"/>
</dbReference>
<dbReference type="GO" id="GO:0008270">
    <property type="term" value="F:zinc ion binding"/>
    <property type="evidence" value="ECO:0007669"/>
    <property type="project" value="UniProtKB-KW"/>
</dbReference>
<dbReference type="PROSITE" id="PS01358">
    <property type="entry name" value="ZF_RANBP2_1"/>
    <property type="match status" value="1"/>
</dbReference>
<dbReference type="InterPro" id="IPR036443">
    <property type="entry name" value="Znf_RanBP2_sf"/>
</dbReference>
<evidence type="ECO:0000256" key="5">
    <source>
        <dbReference type="ARBA" id="ARBA00022728"/>
    </source>
</evidence>
<dbReference type="InterPro" id="IPR036020">
    <property type="entry name" value="WW_dom_sf"/>
</dbReference>
<dbReference type="EMBL" id="JNBS01002711">
    <property type="protein sequence ID" value="OQR89559.1"/>
    <property type="molecule type" value="Genomic_DNA"/>
</dbReference>
<dbReference type="PROSITE" id="PS50102">
    <property type="entry name" value="RRM"/>
    <property type="match status" value="1"/>
</dbReference>
<evidence type="ECO:0000256" key="12">
    <source>
        <dbReference type="PROSITE-ProRule" id="PRU00322"/>
    </source>
</evidence>
<dbReference type="GO" id="GO:0006397">
    <property type="term" value="P:mRNA processing"/>
    <property type="evidence" value="ECO:0007669"/>
    <property type="project" value="UniProtKB-KW"/>
</dbReference>
<sequence>MDGGDLPRKLTAVGVQGPTGAAYTVYEKNWTCKECGQENYARRPRCQRCRAAKVAAPDALVYSSSTNENKWREALDPETQKIYYYHIETQETQWERPKEMGAAPHSTGWFGRGQAGHGNANKYEDINARLLKRPARKQIDAMPSKNSRMEGGNEYNIWYDKYVGENWDNTKGQDPAEHRCCIETDGGFTKADKIGKSNKFFCIHFARGGCARGTECNYFHRLPTMADELRLGMLHDCFGRERHATDRDDMSGTGNFMRNSRTLYVGGLKPKSMVTDIIMQAFEEWGEVENVNIVHRLTTAFIRYRHRTSAEFAKEAMQCQALEDSEILQIKWAMDDPNPVAKAASQRADADAVHAMLQSRNISTTAAPFDYPETYQMTVSKKQKTSENMYPNTDTQYASAQAAIEEQKKMKLLSYADQSDEDNKVHDGPRMILNKDEKQSNQRGFKALGGLVYLVCTLTCSTIYLGFLAPSMTNDFWWFDYTLTKTQAFLIDLANTHLSVYPVNHRPPSWNLSFPPLDQTYVSTFVSLTYPRRLVYNELATVEYAITNLRDMEMSWSVWMLAQYCWVDYNQHFELAHTLKRQERCKAYHENGAMYVESLLRNINYNDFIAMYGGPGYKFTVAIQLALEATALGQDWLKTTATVSTTIPQEVAYWNSKGITRYALQWQNQYQISIVETITIENALGWLIDVVVKDLPSAVGPSTSLMFYWCFINDMYLMNILNMSLVRNASNHFSNYMEFESLMQLYDDNGQYVNQTGLVHYLIGPFLSIDTFYVSVPSSLIDLHQNYLNWLWGTLRDSPKLFDLFITLSSITIPTPVPKQWQLLNTSYCGGNPLCLAGQPKEFIQTQLSFDDACSLQTAMTSILTPPALLFTNFVSTPLQNSSVAACNTIVSSVASFSNSHLPPPATRDQVQIVVNDITALNVSLIQFATDGKDWQLLHHQLFQDNDWASVAWLFLFDWVQGSREVVSVQGDENTFVLISDVYEPRGYDTSSGAIQHATEILYYLILYTTVLLIGVGLSAAAIMINARNLVLYNISQFNRVAGSVWVGRPLLILRGMTAVLLLSTAQVELQDFVGYSAFQVTQRPLWQSIIVAGETTWISYVLHEFLFVPFSSTASIYAPMSANLVWLIIVLLDVFMP</sequence>
<evidence type="ECO:0000256" key="2">
    <source>
        <dbReference type="ARBA" id="ARBA00008024"/>
    </source>
</evidence>
<evidence type="ECO:0000313" key="19">
    <source>
        <dbReference type="EMBL" id="OQR89559.1"/>
    </source>
</evidence>
<evidence type="ECO:0000256" key="11">
    <source>
        <dbReference type="PROSITE-ProRule" id="PRU00176"/>
    </source>
</evidence>
<dbReference type="InterPro" id="IPR000504">
    <property type="entry name" value="RRM_dom"/>
</dbReference>
<feature type="non-terminal residue" evidence="19">
    <location>
        <position position="1138"/>
    </location>
</feature>
<evidence type="ECO:0000256" key="10">
    <source>
        <dbReference type="ARBA" id="ARBA00023242"/>
    </source>
</evidence>
<evidence type="ECO:0000256" key="7">
    <source>
        <dbReference type="ARBA" id="ARBA00022833"/>
    </source>
</evidence>
<dbReference type="SMART" id="SM00456">
    <property type="entry name" value="WW"/>
    <property type="match status" value="1"/>
</dbReference>
<comment type="similarity">
    <text evidence="2">Belongs to the RRM CWC2 family.</text>
</comment>
<evidence type="ECO:0000256" key="8">
    <source>
        <dbReference type="ARBA" id="ARBA00022884"/>
    </source>
</evidence>
<dbReference type="PROSITE" id="PS01159">
    <property type="entry name" value="WW_DOMAIN_1"/>
    <property type="match status" value="1"/>
</dbReference>
<dbReference type="SUPFAM" id="SSF90209">
    <property type="entry name" value="Ran binding protein zinc finger-like"/>
    <property type="match status" value="1"/>
</dbReference>
<protein>
    <submittedName>
        <fullName evidence="19">Pre-mRNA-splicing factor cwc2</fullName>
    </submittedName>
</protein>
<feature type="transmembrane region" description="Helical" evidence="14">
    <location>
        <begin position="1001"/>
        <end position="1025"/>
    </location>
</feature>
<dbReference type="STRING" id="74557.A0A1V9YUU5"/>
<feature type="transmembrane region" description="Helical" evidence="14">
    <location>
        <begin position="1046"/>
        <end position="1066"/>
    </location>
</feature>
<feature type="domain" description="C3H1-type" evidence="17">
    <location>
        <begin position="196"/>
        <end position="223"/>
    </location>
</feature>
<feature type="domain" description="RRM" evidence="16">
    <location>
        <begin position="261"/>
        <end position="335"/>
    </location>
</feature>
<dbReference type="PROSITE" id="PS50020">
    <property type="entry name" value="WW_DOMAIN_2"/>
    <property type="match status" value="1"/>
</dbReference>
<evidence type="ECO:0000259" key="18">
    <source>
        <dbReference type="PROSITE" id="PS50199"/>
    </source>
</evidence>
<evidence type="ECO:0000313" key="20">
    <source>
        <dbReference type="Proteomes" id="UP000243217"/>
    </source>
</evidence>
<organism evidence="19 20">
    <name type="scientific">Thraustotheca clavata</name>
    <dbReference type="NCBI Taxonomy" id="74557"/>
    <lineage>
        <taxon>Eukaryota</taxon>
        <taxon>Sar</taxon>
        <taxon>Stramenopiles</taxon>
        <taxon>Oomycota</taxon>
        <taxon>Saprolegniomycetes</taxon>
        <taxon>Saprolegniales</taxon>
        <taxon>Achlyaceae</taxon>
        <taxon>Thraustotheca</taxon>
    </lineage>
</organism>
<dbReference type="InterPro" id="IPR012677">
    <property type="entry name" value="Nucleotide-bd_a/b_plait_sf"/>
</dbReference>
<keyword evidence="7 13" id="KW-0862">Zinc</keyword>
<evidence type="ECO:0000259" key="16">
    <source>
        <dbReference type="PROSITE" id="PS50102"/>
    </source>
</evidence>
<dbReference type="PROSITE" id="PS50199">
    <property type="entry name" value="ZF_RANBP2_2"/>
    <property type="match status" value="1"/>
</dbReference>
<evidence type="ECO:0000259" key="15">
    <source>
        <dbReference type="PROSITE" id="PS50020"/>
    </source>
</evidence>
<reference evidence="19 20" key="1">
    <citation type="journal article" date="2014" name="Genome Biol. Evol.">
        <title>The secreted proteins of Achlya hypogyna and Thraustotheca clavata identify the ancestral oomycete secretome and reveal gene acquisitions by horizontal gene transfer.</title>
        <authorList>
            <person name="Misner I."/>
            <person name="Blouin N."/>
            <person name="Leonard G."/>
            <person name="Richards T.A."/>
            <person name="Lane C.E."/>
        </authorList>
    </citation>
    <scope>NUCLEOTIDE SEQUENCE [LARGE SCALE GENOMIC DNA]</scope>
    <source>
        <strain evidence="19 20">ATCC 34112</strain>
    </source>
</reference>
<keyword evidence="6 12" id="KW-0863">Zinc-finger</keyword>
<dbReference type="Gene3D" id="4.10.1060.10">
    <property type="entry name" value="Zinc finger, RanBP2-type"/>
    <property type="match status" value="1"/>
</dbReference>
<dbReference type="GO" id="GO:0017070">
    <property type="term" value="F:U6 snRNA binding"/>
    <property type="evidence" value="ECO:0007669"/>
    <property type="project" value="TreeGrafter"/>
</dbReference>
<dbReference type="SUPFAM" id="SSF54928">
    <property type="entry name" value="RNA-binding domain, RBD"/>
    <property type="match status" value="1"/>
</dbReference>
<evidence type="ECO:0000259" key="17">
    <source>
        <dbReference type="PROSITE" id="PS50103"/>
    </source>
</evidence>
<dbReference type="InterPro" id="IPR039171">
    <property type="entry name" value="Cwc2/Slt11"/>
</dbReference>
<keyword evidence="14" id="KW-0812">Transmembrane</keyword>
<feature type="domain" description="RanBP2-type" evidence="18">
    <location>
        <begin position="26"/>
        <end position="55"/>
    </location>
</feature>
<dbReference type="SUPFAM" id="SSF51045">
    <property type="entry name" value="WW domain"/>
    <property type="match status" value="1"/>
</dbReference>
<keyword evidence="14" id="KW-0472">Membrane</keyword>
<evidence type="ECO:0000256" key="3">
    <source>
        <dbReference type="ARBA" id="ARBA00022664"/>
    </source>
</evidence>
<accession>A0A1V9YUU5</accession>
<evidence type="ECO:0000256" key="14">
    <source>
        <dbReference type="SAM" id="Phobius"/>
    </source>
</evidence>
<dbReference type="InterPro" id="IPR035979">
    <property type="entry name" value="RBD_domain_sf"/>
</dbReference>
<dbReference type="Gene3D" id="2.20.70.10">
    <property type="match status" value="1"/>
</dbReference>
<proteinExistence type="inferred from homology"/>
<evidence type="ECO:0000256" key="1">
    <source>
        <dbReference type="ARBA" id="ARBA00004123"/>
    </source>
</evidence>
<dbReference type="GO" id="GO:0008380">
    <property type="term" value="P:RNA splicing"/>
    <property type="evidence" value="ECO:0007669"/>
    <property type="project" value="UniProtKB-KW"/>
</dbReference>
<dbReference type="Proteomes" id="UP000243217">
    <property type="component" value="Unassembled WGS sequence"/>
</dbReference>
<keyword evidence="4 13" id="KW-0479">Metal-binding</keyword>
<dbReference type="GO" id="GO:0071006">
    <property type="term" value="C:U2-type catalytic step 1 spliceosome"/>
    <property type="evidence" value="ECO:0007669"/>
    <property type="project" value="TreeGrafter"/>
</dbReference>
<feature type="transmembrane region" description="Helical" evidence="14">
    <location>
        <begin position="1115"/>
        <end position="1137"/>
    </location>
</feature>
<dbReference type="OrthoDB" id="10251848at2759"/>
<evidence type="ECO:0000256" key="13">
    <source>
        <dbReference type="PROSITE-ProRule" id="PRU00723"/>
    </source>
</evidence>
<feature type="zinc finger region" description="C3H1-type" evidence="13">
    <location>
        <begin position="196"/>
        <end position="223"/>
    </location>
</feature>
<comment type="subcellular location">
    <subcellularLocation>
        <location evidence="1">Nucleus</location>
    </subcellularLocation>
</comment>
<evidence type="ECO:0000256" key="6">
    <source>
        <dbReference type="ARBA" id="ARBA00022771"/>
    </source>
</evidence>
<feature type="domain" description="WW" evidence="15">
    <location>
        <begin position="65"/>
        <end position="99"/>
    </location>
</feature>
<dbReference type="InterPro" id="IPR001876">
    <property type="entry name" value="Znf_RanBP2"/>
</dbReference>
<dbReference type="GO" id="GO:0071007">
    <property type="term" value="C:U2-type catalytic step 2 spliceosome"/>
    <property type="evidence" value="ECO:0007669"/>
    <property type="project" value="TreeGrafter"/>
</dbReference>
<evidence type="ECO:0000256" key="4">
    <source>
        <dbReference type="ARBA" id="ARBA00022723"/>
    </source>
</evidence>
<keyword evidence="8 11" id="KW-0694">RNA-binding</keyword>
<dbReference type="AlphaFoldDB" id="A0A1V9YUU5"/>
<keyword evidence="3" id="KW-0507">mRNA processing</keyword>
<dbReference type="InterPro" id="IPR032297">
    <property type="entry name" value="Torus"/>
</dbReference>
<dbReference type="Pfam" id="PF00397">
    <property type="entry name" value="WW"/>
    <property type="match status" value="1"/>
</dbReference>
<gene>
    <name evidence="19" type="ORF">THRCLA_09693</name>
</gene>
<keyword evidence="9" id="KW-0508">mRNA splicing</keyword>
<keyword evidence="10" id="KW-0539">Nucleus</keyword>
<name>A0A1V9YUU5_9STRA</name>
<dbReference type="InterPro" id="IPR001202">
    <property type="entry name" value="WW_dom"/>
</dbReference>
<dbReference type="GO" id="GO:0000974">
    <property type="term" value="C:Prp19 complex"/>
    <property type="evidence" value="ECO:0007669"/>
    <property type="project" value="TreeGrafter"/>
</dbReference>
<keyword evidence="14" id="KW-1133">Transmembrane helix</keyword>
<dbReference type="InterPro" id="IPR000571">
    <property type="entry name" value="Znf_CCCH"/>
</dbReference>
<dbReference type="CDD" id="cd00201">
    <property type="entry name" value="WW"/>
    <property type="match status" value="1"/>
</dbReference>
<dbReference type="Pfam" id="PF00076">
    <property type="entry name" value="RRM_1"/>
    <property type="match status" value="1"/>
</dbReference>
<dbReference type="FunFam" id="3.30.70.330:FF:000502">
    <property type="entry name" value="Pre-mRNA-splicing factor cwc2, putative"/>
    <property type="match status" value="1"/>
</dbReference>
<dbReference type="SMART" id="SM00360">
    <property type="entry name" value="RRM"/>
    <property type="match status" value="1"/>
</dbReference>
<comment type="caution">
    <text evidence="19">The sequence shown here is derived from an EMBL/GenBank/DDBJ whole genome shotgun (WGS) entry which is preliminary data.</text>
</comment>
<evidence type="ECO:0000256" key="9">
    <source>
        <dbReference type="ARBA" id="ARBA00023187"/>
    </source>
</evidence>
<keyword evidence="20" id="KW-1185">Reference proteome</keyword>
<dbReference type="PROSITE" id="PS50103">
    <property type="entry name" value="ZF_C3H1"/>
    <property type="match status" value="1"/>
</dbReference>
<keyword evidence="5" id="KW-0747">Spliceosome</keyword>
<feature type="transmembrane region" description="Helical" evidence="14">
    <location>
        <begin position="1086"/>
        <end position="1103"/>
    </location>
</feature>